<comment type="caution">
    <text evidence="3">The sequence shown here is derived from an EMBL/GenBank/DDBJ whole genome shotgun (WGS) entry which is preliminary data.</text>
</comment>
<protein>
    <recommendedName>
        <fullName evidence="2">NAD(P)-binding domain-containing protein</fullName>
    </recommendedName>
</protein>
<dbReference type="PANTHER" id="PTHR47711">
    <property type="entry name" value="PROTEIN PLASTID TRANSCRIPTIONALLY ACTIVE 16, CHLOROPLASTIC"/>
    <property type="match status" value="1"/>
</dbReference>
<feature type="region of interest" description="Disordered" evidence="1">
    <location>
        <begin position="35"/>
        <end position="61"/>
    </location>
</feature>
<keyword evidence="4" id="KW-1185">Reference proteome</keyword>
<feature type="region of interest" description="Disordered" evidence="1">
    <location>
        <begin position="376"/>
        <end position="401"/>
    </location>
</feature>
<organism evidence="3 4">
    <name type="scientific">Erythroxylum novogranatense</name>
    <dbReference type="NCBI Taxonomy" id="1862640"/>
    <lineage>
        <taxon>Eukaryota</taxon>
        <taxon>Viridiplantae</taxon>
        <taxon>Streptophyta</taxon>
        <taxon>Embryophyta</taxon>
        <taxon>Tracheophyta</taxon>
        <taxon>Spermatophyta</taxon>
        <taxon>Magnoliopsida</taxon>
        <taxon>eudicotyledons</taxon>
        <taxon>Gunneridae</taxon>
        <taxon>Pentapetalae</taxon>
        <taxon>rosids</taxon>
        <taxon>fabids</taxon>
        <taxon>Malpighiales</taxon>
        <taxon>Erythroxylaceae</taxon>
        <taxon>Erythroxylum</taxon>
    </lineage>
</organism>
<dbReference type="SUPFAM" id="SSF51735">
    <property type="entry name" value="NAD(P)-binding Rossmann-fold domains"/>
    <property type="match status" value="1"/>
</dbReference>
<dbReference type="InterPro" id="IPR036291">
    <property type="entry name" value="NAD(P)-bd_dom_sf"/>
</dbReference>
<dbReference type="PANTHER" id="PTHR47711:SF2">
    <property type="entry name" value="PROTEIN PLASTID TRANSCRIPTIONALLY ACTIVE 16, CHLOROPLASTIC"/>
    <property type="match status" value="1"/>
</dbReference>
<evidence type="ECO:0000313" key="4">
    <source>
        <dbReference type="Proteomes" id="UP001159364"/>
    </source>
</evidence>
<evidence type="ECO:0000256" key="1">
    <source>
        <dbReference type="SAM" id="MobiDB-lite"/>
    </source>
</evidence>
<feature type="compositionally biased region" description="Polar residues" evidence="1">
    <location>
        <begin position="50"/>
        <end position="61"/>
    </location>
</feature>
<feature type="region of interest" description="Disordered" evidence="1">
    <location>
        <begin position="449"/>
        <end position="489"/>
    </location>
</feature>
<sequence length="509" mass="54497">MAPTLSSNSFLLSTTPHSRLSLKAPRLTVFAKRPGPFSPFPLGKPKNDSEGSQTDGPVNSSPFKFDFSKVPDMKSLVPVVSSPASGISFGNPRRKDTGTVFVAGANGQAGVRISQTLLRQGFNVRAGVSELGAAQDLALLAAKYNIISKEESKRLNAVESTFQDAESIAKAIGNASKVVVTIGPAEDGPSTEVSTSDALQVIKAAQLAGVGHVAIVYDGNAAGQSTYNVLDGITSFFNNLLSPSQPLSIPEFLQKLIETDVNYTFIRTSLTEDFSPESSYNLVVSTEGSTHQNDFKVAKSQIASLVADVFCNTTVAENKVVEVYSNPSAPSKSVGELFRAVPEDERRKVYAATVAKEKAEEEARIAAEEAREAAQAAKKLKEESKASSLADEAQKKAEATGASVENLLSRAKDIGSGFSWEKLSSQITTVAQRSSEDAEPKVRIATVRGQAKARSLPAQKAVTKRSIPKLSFKSKEQLKPKPKETESKAEVRKLFGGLFQQETIYVEDE</sequence>
<dbReference type="EMBL" id="JAIWQS010000003">
    <property type="protein sequence ID" value="KAJ8770988.1"/>
    <property type="molecule type" value="Genomic_DNA"/>
</dbReference>
<proteinExistence type="predicted"/>
<dbReference type="Gene3D" id="3.40.50.720">
    <property type="entry name" value="NAD(P)-binding Rossmann-like Domain"/>
    <property type="match status" value="1"/>
</dbReference>
<gene>
    <name evidence="3" type="ORF">K2173_022889</name>
</gene>
<feature type="domain" description="NAD(P)-binding" evidence="2">
    <location>
        <begin position="104"/>
        <end position="310"/>
    </location>
</feature>
<dbReference type="AlphaFoldDB" id="A0AAV8TZ72"/>
<evidence type="ECO:0000259" key="2">
    <source>
        <dbReference type="Pfam" id="PF13460"/>
    </source>
</evidence>
<reference evidence="3 4" key="1">
    <citation type="submission" date="2021-09" db="EMBL/GenBank/DDBJ databases">
        <title>Genomic insights and catalytic innovation underlie evolution of tropane alkaloids biosynthesis.</title>
        <authorList>
            <person name="Wang Y.-J."/>
            <person name="Tian T."/>
            <person name="Huang J.-P."/>
            <person name="Huang S.-X."/>
        </authorList>
    </citation>
    <scope>NUCLEOTIDE SEQUENCE [LARGE SCALE GENOMIC DNA]</scope>
    <source>
        <strain evidence="3">KIB-2018</strain>
        <tissue evidence="3">Leaf</tissue>
    </source>
</reference>
<dbReference type="InterPro" id="IPR016040">
    <property type="entry name" value="NAD(P)-bd_dom"/>
</dbReference>
<name>A0AAV8TZ72_9ROSI</name>
<dbReference type="Proteomes" id="UP001159364">
    <property type="component" value="Linkage Group LG03"/>
</dbReference>
<dbReference type="Pfam" id="PF13460">
    <property type="entry name" value="NAD_binding_10"/>
    <property type="match status" value="1"/>
</dbReference>
<evidence type="ECO:0000313" key="3">
    <source>
        <dbReference type="EMBL" id="KAJ8770988.1"/>
    </source>
</evidence>
<feature type="compositionally biased region" description="Basic and acidic residues" evidence="1">
    <location>
        <begin position="473"/>
        <end position="489"/>
    </location>
</feature>
<accession>A0AAV8TZ72</accession>